<proteinExistence type="predicted"/>
<sequence>MRLLIAIINNPDHITDILDELYKVDVKGATVMDSMGMAHIMAHHVPFFSRFAEFGQEPAYNKTIFAVIHSQECLKKAIDAIERIVGDLNKPDTGIVMTLPIDFCKGLVKIEGDE</sequence>
<dbReference type="AlphaFoldDB" id="A0A1G8ZCB3"/>
<name>A0A1G8ZCB3_9FIRM</name>
<dbReference type="InterPro" id="IPR015867">
    <property type="entry name" value="N-reg_PII/ATP_PRibTrfase_C"/>
</dbReference>
<dbReference type="GO" id="GO:0030234">
    <property type="term" value="F:enzyme regulator activity"/>
    <property type="evidence" value="ECO:0007669"/>
    <property type="project" value="InterPro"/>
</dbReference>
<dbReference type="EMBL" id="FNFP01000001">
    <property type="protein sequence ID" value="SDK12667.1"/>
    <property type="molecule type" value="Genomic_DNA"/>
</dbReference>
<dbReference type="PROSITE" id="PS51343">
    <property type="entry name" value="PII_GLNB_DOM"/>
    <property type="match status" value="1"/>
</dbReference>
<dbReference type="OrthoDB" id="9810781at2"/>
<dbReference type="GO" id="GO:0006808">
    <property type="term" value="P:regulation of nitrogen utilization"/>
    <property type="evidence" value="ECO:0007669"/>
    <property type="project" value="InterPro"/>
</dbReference>
<dbReference type="SUPFAM" id="SSF54913">
    <property type="entry name" value="GlnB-like"/>
    <property type="match status" value="1"/>
</dbReference>
<protein>
    <submittedName>
        <fullName evidence="1">Nitrogen regulatory protein P-II family</fullName>
    </submittedName>
</protein>
<keyword evidence="2" id="KW-1185">Reference proteome</keyword>
<evidence type="ECO:0000313" key="1">
    <source>
        <dbReference type="EMBL" id="SDK12667.1"/>
    </source>
</evidence>
<dbReference type="Gene3D" id="3.30.70.120">
    <property type="match status" value="1"/>
</dbReference>
<gene>
    <name evidence="1" type="ORF">SAMN05660472_00810</name>
</gene>
<reference evidence="1 2" key="1">
    <citation type="submission" date="2016-10" db="EMBL/GenBank/DDBJ databases">
        <authorList>
            <person name="de Groot N.N."/>
        </authorList>
    </citation>
    <scope>NUCLEOTIDE SEQUENCE [LARGE SCALE GENOMIC DNA]</scope>
    <source>
        <strain evidence="1 2">DSM 18346</strain>
    </source>
</reference>
<evidence type="ECO:0000313" key="2">
    <source>
        <dbReference type="Proteomes" id="UP000198718"/>
    </source>
</evidence>
<organism evidence="1 2">
    <name type="scientific">Natronincola ferrireducens</name>
    <dbReference type="NCBI Taxonomy" id="393762"/>
    <lineage>
        <taxon>Bacteria</taxon>
        <taxon>Bacillati</taxon>
        <taxon>Bacillota</taxon>
        <taxon>Clostridia</taxon>
        <taxon>Peptostreptococcales</taxon>
        <taxon>Natronincolaceae</taxon>
        <taxon>Natronincola</taxon>
    </lineage>
</organism>
<dbReference type="InterPro" id="IPR011322">
    <property type="entry name" value="N-reg_PII-like_a/b"/>
</dbReference>
<dbReference type="STRING" id="393762.SAMN05660472_00810"/>
<dbReference type="InterPro" id="IPR002187">
    <property type="entry name" value="N-reg_PII"/>
</dbReference>
<dbReference type="RefSeq" id="WP_090550594.1">
    <property type="nucleotide sequence ID" value="NZ_FNFP01000001.1"/>
</dbReference>
<dbReference type="Proteomes" id="UP000198718">
    <property type="component" value="Unassembled WGS sequence"/>
</dbReference>
<accession>A0A1G8ZCB3</accession>